<proteinExistence type="predicted"/>
<name>Q0CGL2_ASPTN</name>
<evidence type="ECO:0000313" key="2">
    <source>
        <dbReference type="Proteomes" id="UP000007963"/>
    </source>
</evidence>
<dbReference type="RefSeq" id="XP_001209866.1">
    <property type="nucleotide sequence ID" value="XM_001209866.1"/>
</dbReference>
<reference evidence="2" key="1">
    <citation type="submission" date="2005-09" db="EMBL/GenBank/DDBJ databases">
        <title>Annotation of the Aspergillus terreus NIH2624 genome.</title>
        <authorList>
            <person name="Birren B.W."/>
            <person name="Lander E.S."/>
            <person name="Galagan J.E."/>
            <person name="Nusbaum C."/>
            <person name="Devon K."/>
            <person name="Henn M."/>
            <person name="Ma L.-J."/>
            <person name="Jaffe D.B."/>
            <person name="Butler J."/>
            <person name="Alvarez P."/>
            <person name="Gnerre S."/>
            <person name="Grabherr M."/>
            <person name="Kleber M."/>
            <person name="Mauceli E.W."/>
            <person name="Brockman W."/>
            <person name="Rounsley S."/>
            <person name="Young S.K."/>
            <person name="LaButti K."/>
            <person name="Pushparaj V."/>
            <person name="DeCaprio D."/>
            <person name="Crawford M."/>
            <person name="Koehrsen M."/>
            <person name="Engels R."/>
            <person name="Montgomery P."/>
            <person name="Pearson M."/>
            <person name="Howarth C."/>
            <person name="Larson L."/>
            <person name="Luoma S."/>
            <person name="White J."/>
            <person name="Alvarado L."/>
            <person name="Kodira C.D."/>
            <person name="Zeng Q."/>
            <person name="Oleary S."/>
            <person name="Yandava C."/>
            <person name="Denning D.W."/>
            <person name="Nierman W.C."/>
            <person name="Milne T."/>
            <person name="Madden K."/>
        </authorList>
    </citation>
    <scope>NUCLEOTIDE SEQUENCE [LARGE SCALE GENOMIC DNA]</scope>
    <source>
        <strain evidence="2">NIH 2624 / FGSC A1156</strain>
    </source>
</reference>
<dbReference type="OrthoDB" id="4772757at2759"/>
<accession>Q0CGL2</accession>
<evidence type="ECO:0000313" key="1">
    <source>
        <dbReference type="EMBL" id="EAU32564.1"/>
    </source>
</evidence>
<dbReference type="AlphaFoldDB" id="Q0CGL2"/>
<protein>
    <recommendedName>
        <fullName evidence="3">Ankyrin repeat protein</fullName>
    </recommendedName>
</protein>
<dbReference type="Proteomes" id="UP000007963">
    <property type="component" value="Unassembled WGS sequence"/>
</dbReference>
<dbReference type="EMBL" id="CH476603">
    <property type="protein sequence ID" value="EAU32564.1"/>
    <property type="molecule type" value="Genomic_DNA"/>
</dbReference>
<gene>
    <name evidence="1" type="ORF">ATEG_07180</name>
</gene>
<dbReference type="GeneID" id="4319135"/>
<dbReference type="HOGENOM" id="CLU_2108553_0_0_1"/>
<organism evidence="1 2">
    <name type="scientific">Aspergillus terreus (strain NIH 2624 / FGSC A1156)</name>
    <dbReference type="NCBI Taxonomy" id="341663"/>
    <lineage>
        <taxon>Eukaryota</taxon>
        <taxon>Fungi</taxon>
        <taxon>Dikarya</taxon>
        <taxon>Ascomycota</taxon>
        <taxon>Pezizomycotina</taxon>
        <taxon>Eurotiomycetes</taxon>
        <taxon>Eurotiomycetidae</taxon>
        <taxon>Eurotiales</taxon>
        <taxon>Aspergillaceae</taxon>
        <taxon>Aspergillus</taxon>
        <taxon>Aspergillus subgen. Circumdati</taxon>
    </lineage>
</organism>
<sequence length="115" mass="13204">MVELLLENGVNPHLQCKCPDDDGVFHYRSSIWCTITFRNWKILNLLISEGVYPHPADLALAIERDEKQAIALLSQSAYENVPAKITLPDFIKHMEDERVKTDPNFVPKDWSPRVS</sequence>
<evidence type="ECO:0008006" key="3">
    <source>
        <dbReference type="Google" id="ProtNLM"/>
    </source>
</evidence>
<dbReference type="VEuPathDB" id="FungiDB:ATEG_07180"/>